<gene>
    <name evidence="1" type="ORF">MENT_LOCUS14802</name>
</gene>
<sequence length="163" mass="19117">MASFIKANKGVQPWFRQLARIFLEVYSDGDEDSPFVRFIDYMERTWVGRDFMAPRFPIDMWNNKNITIDQMPRTANSAESWHNSFAIIFHRHSPNPYNLAKALLDEQVRVDAISVKILSGEEIPLFSKQQYQRANERLLNVLRGQAMINPIEYLTACSHYIQF</sequence>
<dbReference type="Proteomes" id="UP000580250">
    <property type="component" value="Unassembled WGS sequence"/>
</dbReference>
<proteinExistence type="predicted"/>
<reference evidence="1 2" key="1">
    <citation type="submission" date="2020-08" db="EMBL/GenBank/DDBJ databases">
        <authorList>
            <person name="Koutsovoulos G."/>
            <person name="Danchin GJ E."/>
        </authorList>
    </citation>
    <scope>NUCLEOTIDE SEQUENCE [LARGE SCALE GENOMIC DNA]</scope>
</reference>
<dbReference type="OrthoDB" id="5844348at2759"/>
<name>A0A6V7UMG0_MELEN</name>
<evidence type="ECO:0000313" key="2">
    <source>
        <dbReference type="Proteomes" id="UP000580250"/>
    </source>
</evidence>
<comment type="caution">
    <text evidence="1">The sequence shown here is derived from an EMBL/GenBank/DDBJ whole genome shotgun (WGS) entry which is preliminary data.</text>
</comment>
<accession>A0A6V7UMG0</accession>
<dbReference type="EMBL" id="CAJEWN010000085">
    <property type="protein sequence ID" value="CAD2161382.1"/>
    <property type="molecule type" value="Genomic_DNA"/>
</dbReference>
<evidence type="ECO:0000313" key="1">
    <source>
        <dbReference type="EMBL" id="CAD2161382.1"/>
    </source>
</evidence>
<protein>
    <submittedName>
        <fullName evidence="1">Uncharacterized protein</fullName>
    </submittedName>
</protein>
<organism evidence="1 2">
    <name type="scientific">Meloidogyne enterolobii</name>
    <name type="common">Root-knot nematode worm</name>
    <name type="synonym">Meloidogyne mayaguensis</name>
    <dbReference type="NCBI Taxonomy" id="390850"/>
    <lineage>
        <taxon>Eukaryota</taxon>
        <taxon>Metazoa</taxon>
        <taxon>Ecdysozoa</taxon>
        <taxon>Nematoda</taxon>
        <taxon>Chromadorea</taxon>
        <taxon>Rhabditida</taxon>
        <taxon>Tylenchina</taxon>
        <taxon>Tylenchomorpha</taxon>
        <taxon>Tylenchoidea</taxon>
        <taxon>Meloidogynidae</taxon>
        <taxon>Meloidogyninae</taxon>
        <taxon>Meloidogyne</taxon>
    </lineage>
</organism>
<dbReference type="AlphaFoldDB" id="A0A6V7UMG0"/>